<name>A0A0F9XDE3_9ZZZZ</name>
<protein>
    <submittedName>
        <fullName evidence="1">Uncharacterized protein</fullName>
    </submittedName>
</protein>
<comment type="caution">
    <text evidence="1">The sequence shown here is derived from an EMBL/GenBank/DDBJ whole genome shotgun (WGS) entry which is preliminary data.</text>
</comment>
<accession>A0A0F9XDE3</accession>
<sequence>MTTKGNDLAYPDYESQCGFTKREEFAKAAMQGLLASGRLADAEKIAVRFADALIEKLNIEK</sequence>
<dbReference type="EMBL" id="LAZR01000116">
    <property type="protein sequence ID" value="KKN89783.1"/>
    <property type="molecule type" value="Genomic_DNA"/>
</dbReference>
<organism evidence="1">
    <name type="scientific">marine sediment metagenome</name>
    <dbReference type="NCBI Taxonomy" id="412755"/>
    <lineage>
        <taxon>unclassified sequences</taxon>
        <taxon>metagenomes</taxon>
        <taxon>ecological metagenomes</taxon>
    </lineage>
</organism>
<proteinExistence type="predicted"/>
<reference evidence="1" key="1">
    <citation type="journal article" date="2015" name="Nature">
        <title>Complex archaea that bridge the gap between prokaryotes and eukaryotes.</title>
        <authorList>
            <person name="Spang A."/>
            <person name="Saw J.H."/>
            <person name="Jorgensen S.L."/>
            <person name="Zaremba-Niedzwiedzka K."/>
            <person name="Martijn J."/>
            <person name="Lind A.E."/>
            <person name="van Eijk R."/>
            <person name="Schleper C."/>
            <person name="Guy L."/>
            <person name="Ettema T.J."/>
        </authorList>
    </citation>
    <scope>NUCLEOTIDE SEQUENCE</scope>
</reference>
<evidence type="ECO:0000313" key="1">
    <source>
        <dbReference type="EMBL" id="KKN89783.1"/>
    </source>
</evidence>
<dbReference type="AlphaFoldDB" id="A0A0F9XDE3"/>
<gene>
    <name evidence="1" type="ORF">LCGC14_0236310</name>
</gene>